<accession>A0ABT7FBK1</accession>
<dbReference type="Gene3D" id="1.10.10.2910">
    <property type="match status" value="1"/>
</dbReference>
<gene>
    <name evidence="2" type="ORF">QO034_05130</name>
</gene>
<dbReference type="PANTHER" id="PTHR43236:SF1">
    <property type="entry name" value="BLL7220 PROTEIN"/>
    <property type="match status" value="1"/>
</dbReference>
<evidence type="ECO:0000313" key="2">
    <source>
        <dbReference type="EMBL" id="MDK3072489.1"/>
    </source>
</evidence>
<dbReference type="EMBL" id="JASNJE010000004">
    <property type="protein sequence ID" value="MDK3072489.1"/>
    <property type="molecule type" value="Genomic_DNA"/>
</dbReference>
<dbReference type="Pfam" id="PF06114">
    <property type="entry name" value="Peptidase_M78"/>
    <property type="match status" value="1"/>
</dbReference>
<evidence type="ECO:0000259" key="1">
    <source>
        <dbReference type="Pfam" id="PF06114"/>
    </source>
</evidence>
<name>A0ABT7FBK1_9RHOB</name>
<organism evidence="2 3">
    <name type="scientific">Sedimentitalea xiamensis</name>
    <dbReference type="NCBI Taxonomy" id="3050037"/>
    <lineage>
        <taxon>Bacteria</taxon>
        <taxon>Pseudomonadati</taxon>
        <taxon>Pseudomonadota</taxon>
        <taxon>Alphaproteobacteria</taxon>
        <taxon>Rhodobacterales</taxon>
        <taxon>Paracoccaceae</taxon>
        <taxon>Sedimentitalea</taxon>
    </lineage>
</organism>
<sequence length="183" mass="21033">MKRRRFPNIGSALKFVPSGSDVHALRSFNFMNDGQPPSVKELAEKLGFFVHSKKLPNGIAGYLETEPFADKGFQIVVNERNSVTRRRWTVLHEIAHYYLHPRFSDVLAQDAYRADIRGSAHFYSTPDEILEEREANEWVEAIVFDQNALEAAVVFYQRNLGRLARHFGVSEKTLEIVLNRRGL</sequence>
<feature type="domain" description="IrrE N-terminal-like" evidence="1">
    <location>
        <begin position="68"/>
        <end position="176"/>
    </location>
</feature>
<proteinExistence type="predicted"/>
<dbReference type="Proteomes" id="UP001227126">
    <property type="component" value="Unassembled WGS sequence"/>
</dbReference>
<dbReference type="PANTHER" id="PTHR43236">
    <property type="entry name" value="ANTITOXIN HIGA1"/>
    <property type="match status" value="1"/>
</dbReference>
<reference evidence="2 3" key="1">
    <citation type="submission" date="2023-05" db="EMBL/GenBank/DDBJ databases">
        <title>Sedimentitalea sp. nov. JM2-8.</title>
        <authorList>
            <person name="Huang J."/>
        </authorList>
    </citation>
    <scope>NUCLEOTIDE SEQUENCE [LARGE SCALE GENOMIC DNA]</scope>
    <source>
        <strain evidence="2 3">JM2-8</strain>
    </source>
</reference>
<dbReference type="InterPro" id="IPR010359">
    <property type="entry name" value="IrrE_HExxH"/>
</dbReference>
<comment type="caution">
    <text evidence="2">The sequence shown here is derived from an EMBL/GenBank/DDBJ whole genome shotgun (WGS) entry which is preliminary data.</text>
</comment>
<dbReference type="RefSeq" id="WP_284484428.1">
    <property type="nucleotide sequence ID" value="NZ_JASNJE010000004.1"/>
</dbReference>
<keyword evidence="3" id="KW-1185">Reference proteome</keyword>
<protein>
    <submittedName>
        <fullName evidence="2">ImmA/IrrE family metallo-endopeptidase</fullName>
    </submittedName>
</protein>
<evidence type="ECO:0000313" key="3">
    <source>
        <dbReference type="Proteomes" id="UP001227126"/>
    </source>
</evidence>
<dbReference type="InterPro" id="IPR052345">
    <property type="entry name" value="Rad_response_metalloprotease"/>
</dbReference>